<name>A0A512DSC8_9PROT</name>
<dbReference type="InterPro" id="IPR029026">
    <property type="entry name" value="tRNA_m1G_MTases_N"/>
</dbReference>
<proteinExistence type="predicted"/>
<dbReference type="Pfam" id="PF00588">
    <property type="entry name" value="SpoU_methylase"/>
    <property type="match status" value="1"/>
</dbReference>
<dbReference type="GO" id="GO:0032259">
    <property type="term" value="P:methylation"/>
    <property type="evidence" value="ECO:0007669"/>
    <property type="project" value="UniProtKB-KW"/>
</dbReference>
<dbReference type="InterPro" id="IPR001537">
    <property type="entry name" value="SpoU_MeTrfase"/>
</dbReference>
<evidence type="ECO:0000313" key="4">
    <source>
        <dbReference type="EMBL" id="GEO39382.1"/>
    </source>
</evidence>
<dbReference type="Proteomes" id="UP000321523">
    <property type="component" value="Unassembled WGS sequence"/>
</dbReference>
<dbReference type="GO" id="GO:0008173">
    <property type="term" value="F:RNA methyltransferase activity"/>
    <property type="evidence" value="ECO:0007669"/>
    <property type="project" value="InterPro"/>
</dbReference>
<keyword evidence="1" id="KW-0489">Methyltransferase</keyword>
<dbReference type="InterPro" id="IPR029028">
    <property type="entry name" value="Alpha/beta_knot_MTases"/>
</dbReference>
<dbReference type="Gene3D" id="3.40.1280.10">
    <property type="match status" value="1"/>
</dbReference>
<accession>A0A512DSC8</accession>
<dbReference type="PANTHER" id="PTHR46429:SF1">
    <property type="entry name" value="23S RRNA (GUANOSINE-2'-O-)-METHYLTRANSFERASE RLMB"/>
    <property type="match status" value="1"/>
</dbReference>
<feature type="domain" description="tRNA/rRNA methyltransferase SpoU type" evidence="3">
    <location>
        <begin position="78"/>
        <end position="218"/>
    </location>
</feature>
<evidence type="ECO:0000259" key="3">
    <source>
        <dbReference type="Pfam" id="PF00588"/>
    </source>
</evidence>
<dbReference type="CDD" id="cd18103">
    <property type="entry name" value="SpoU-like_RlmB"/>
    <property type="match status" value="1"/>
</dbReference>
<dbReference type="NCBIfam" id="TIGR00186">
    <property type="entry name" value="rRNA_methyl_3"/>
    <property type="match status" value="1"/>
</dbReference>
<dbReference type="GO" id="GO:0005829">
    <property type="term" value="C:cytosol"/>
    <property type="evidence" value="ECO:0007669"/>
    <property type="project" value="TreeGrafter"/>
</dbReference>
<dbReference type="InterPro" id="IPR004441">
    <property type="entry name" value="rRNA_MeTrfase_TrmH"/>
</dbReference>
<evidence type="ECO:0000313" key="5">
    <source>
        <dbReference type="Proteomes" id="UP000321523"/>
    </source>
</evidence>
<comment type="caution">
    <text evidence="4">The sequence shown here is derived from an EMBL/GenBank/DDBJ whole genome shotgun (WGS) entry which is preliminary data.</text>
</comment>
<organism evidence="4 5">
    <name type="scientific">Skermanella aerolata</name>
    <dbReference type="NCBI Taxonomy" id="393310"/>
    <lineage>
        <taxon>Bacteria</taxon>
        <taxon>Pseudomonadati</taxon>
        <taxon>Pseudomonadota</taxon>
        <taxon>Alphaproteobacteria</taxon>
        <taxon>Rhodospirillales</taxon>
        <taxon>Azospirillaceae</taxon>
        <taxon>Skermanella</taxon>
    </lineage>
</organism>
<keyword evidence="5" id="KW-1185">Reference proteome</keyword>
<reference evidence="4 5" key="1">
    <citation type="submission" date="2019-07" db="EMBL/GenBank/DDBJ databases">
        <title>Whole genome shotgun sequence of Skermanella aerolata NBRC 106429.</title>
        <authorList>
            <person name="Hosoyama A."/>
            <person name="Uohara A."/>
            <person name="Ohji S."/>
            <person name="Ichikawa N."/>
        </authorList>
    </citation>
    <scope>NUCLEOTIDE SEQUENCE [LARGE SCALE GENOMIC DNA]</scope>
    <source>
        <strain evidence="4 5">NBRC 106429</strain>
    </source>
</reference>
<sequence>MHRLLATEAALAGLTAALEQAKAAKLDRPAPTLVERTDLDRLLPAGAVHQGLVLDAAPLPEVDLGDIIREGSLKDGDLVVLLDQVTDPHNVGAILRSASAFGASAVVLPDRNAPEMTGTLAKSASGAAEVVPLVRVVNLSRSLTELREAGYLCVGLDESGGKTLAQLPFPNRVALVLGAEGSGLRRLTMERCDEIARLPTSGPIGSLNVSNAAAVALYELARLR</sequence>
<dbReference type="EMBL" id="BJYZ01000015">
    <property type="protein sequence ID" value="GEO39382.1"/>
    <property type="molecule type" value="Genomic_DNA"/>
</dbReference>
<dbReference type="SUPFAM" id="SSF75217">
    <property type="entry name" value="alpha/beta knot"/>
    <property type="match status" value="1"/>
</dbReference>
<evidence type="ECO:0000256" key="1">
    <source>
        <dbReference type="ARBA" id="ARBA00022603"/>
    </source>
</evidence>
<evidence type="ECO:0000256" key="2">
    <source>
        <dbReference type="ARBA" id="ARBA00022679"/>
    </source>
</evidence>
<dbReference type="PANTHER" id="PTHR46429">
    <property type="entry name" value="23S RRNA (GUANOSINE-2'-O-)-METHYLTRANSFERASE RLMB"/>
    <property type="match status" value="1"/>
</dbReference>
<dbReference type="GO" id="GO:0003723">
    <property type="term" value="F:RNA binding"/>
    <property type="evidence" value="ECO:0007669"/>
    <property type="project" value="InterPro"/>
</dbReference>
<gene>
    <name evidence="4" type="ORF">SAE02_35300</name>
</gene>
<keyword evidence="2" id="KW-0808">Transferase</keyword>
<protein>
    <recommendedName>
        <fullName evidence="3">tRNA/rRNA methyltransferase SpoU type domain-containing protein</fullName>
    </recommendedName>
</protein>
<dbReference type="GO" id="GO:0006396">
    <property type="term" value="P:RNA processing"/>
    <property type="evidence" value="ECO:0007669"/>
    <property type="project" value="InterPro"/>
</dbReference>
<dbReference type="AlphaFoldDB" id="A0A512DSC8"/>